<protein>
    <submittedName>
        <fullName evidence="1">Uncharacterized protein</fullName>
    </submittedName>
</protein>
<name>A0A2U1B4P0_9BACT</name>
<evidence type="ECO:0000313" key="2">
    <source>
        <dbReference type="Proteomes" id="UP000245466"/>
    </source>
</evidence>
<evidence type="ECO:0000313" key="1">
    <source>
        <dbReference type="EMBL" id="PVY43645.1"/>
    </source>
</evidence>
<dbReference type="EMBL" id="QEKI01000001">
    <property type="protein sequence ID" value="PVY43645.1"/>
    <property type="molecule type" value="Genomic_DNA"/>
</dbReference>
<proteinExistence type="predicted"/>
<dbReference type="Proteomes" id="UP000245466">
    <property type="component" value="Unassembled WGS sequence"/>
</dbReference>
<gene>
    <name evidence="1" type="ORF">C8E01_1011</name>
</gene>
<accession>A0A2U1B4P0</accession>
<comment type="caution">
    <text evidence="1">The sequence shown here is derived from an EMBL/GenBank/DDBJ whole genome shotgun (WGS) entry which is preliminary data.</text>
</comment>
<keyword evidence="2" id="KW-1185">Reference proteome</keyword>
<sequence>MPVSSIEFDKTYRVRKKRLTMGYTARELSFLLGYHPLYVRNLEDPTSTKKYNAAETNYLRQIFDCPLSDLMPGKIEEPFYQIQIEQGHNPKSNNKSYTISILKEEGKEHFLTFEEEPASFELPLKSVATQEEVQQFVDGLFRNGYFDKPRTGLEVFKLCQEKLGFPLKPVFVANALRLYTGKRKAPRLVMRKNVSSREVFIKE</sequence>
<organism evidence="1 2">
    <name type="scientific">Pontibacter virosus</name>
    <dbReference type="NCBI Taxonomy" id="1765052"/>
    <lineage>
        <taxon>Bacteria</taxon>
        <taxon>Pseudomonadati</taxon>
        <taxon>Bacteroidota</taxon>
        <taxon>Cytophagia</taxon>
        <taxon>Cytophagales</taxon>
        <taxon>Hymenobacteraceae</taxon>
        <taxon>Pontibacter</taxon>
    </lineage>
</organism>
<dbReference type="AlphaFoldDB" id="A0A2U1B4P0"/>
<reference evidence="1 2" key="1">
    <citation type="submission" date="2018-04" db="EMBL/GenBank/DDBJ databases">
        <title>Genomic Encyclopedia of Type Strains, Phase IV (KMG-IV): sequencing the most valuable type-strain genomes for metagenomic binning, comparative biology and taxonomic classification.</title>
        <authorList>
            <person name="Goeker M."/>
        </authorList>
    </citation>
    <scope>NUCLEOTIDE SEQUENCE [LARGE SCALE GENOMIC DNA]</scope>
    <source>
        <strain evidence="1 2">DSM 100231</strain>
    </source>
</reference>